<evidence type="ECO:0008006" key="4">
    <source>
        <dbReference type="Google" id="ProtNLM"/>
    </source>
</evidence>
<keyword evidence="3" id="KW-1185">Reference proteome</keyword>
<feature type="transmembrane region" description="Helical" evidence="1">
    <location>
        <begin position="53"/>
        <end position="77"/>
    </location>
</feature>
<evidence type="ECO:0000313" key="2">
    <source>
        <dbReference type="EMBL" id="MBD8084621.1"/>
    </source>
</evidence>
<evidence type="ECO:0000313" key="3">
    <source>
        <dbReference type="Proteomes" id="UP000637299"/>
    </source>
</evidence>
<evidence type="ECO:0000256" key="1">
    <source>
        <dbReference type="SAM" id="Phobius"/>
    </source>
</evidence>
<keyword evidence="1" id="KW-0472">Membrane</keyword>
<protein>
    <recommendedName>
        <fullName evidence="4">O-antigen ligase domain-containing protein</fullName>
    </recommendedName>
</protein>
<dbReference type="RefSeq" id="WP_191738544.1">
    <property type="nucleotide sequence ID" value="NZ_JACYFS010000013.1"/>
</dbReference>
<gene>
    <name evidence="2" type="ORF">IC610_19635</name>
</gene>
<accession>A0ABR8ZH27</accession>
<feature type="transmembrane region" description="Helical" evidence="1">
    <location>
        <begin position="170"/>
        <end position="194"/>
    </location>
</feature>
<dbReference type="Proteomes" id="UP000637299">
    <property type="component" value="Unassembled WGS sequence"/>
</dbReference>
<feature type="transmembrane region" description="Helical" evidence="1">
    <location>
        <begin position="235"/>
        <end position="253"/>
    </location>
</feature>
<name>A0ABR8ZH27_9FLAO</name>
<comment type="caution">
    <text evidence="2">The sequence shown here is derived from an EMBL/GenBank/DDBJ whole genome shotgun (WGS) entry which is preliminary data.</text>
</comment>
<feature type="transmembrane region" description="Helical" evidence="1">
    <location>
        <begin position="97"/>
        <end position="116"/>
    </location>
</feature>
<feature type="transmembrane region" description="Helical" evidence="1">
    <location>
        <begin position="24"/>
        <end position="46"/>
    </location>
</feature>
<keyword evidence="1" id="KW-1133">Transmembrane helix</keyword>
<reference evidence="2 3" key="1">
    <citation type="submission" date="2020-09" db="EMBL/GenBank/DDBJ databases">
        <title>Genome seq and assembly of Chryseobacterium sp.</title>
        <authorList>
            <person name="Chhetri G."/>
        </authorList>
    </citation>
    <scope>NUCLEOTIDE SEQUENCE [LARGE SCALE GENOMIC DNA]</scope>
    <source>
        <strain evidence="2 3">GCR10</strain>
    </source>
</reference>
<proteinExistence type="predicted"/>
<keyword evidence="1" id="KW-0812">Transmembrane</keyword>
<dbReference type="EMBL" id="JACYFS010000013">
    <property type="protein sequence ID" value="MBD8084621.1"/>
    <property type="molecule type" value="Genomic_DNA"/>
</dbReference>
<sequence length="266" mass="30824">MIEISEDNRILKYFTALLLLLPNLHFWSSVIGKEALLLPFLVLIIFEVHRKRYFSLFIFVALFFIALVRPHVAFVLLLSYTLSLLLVIKSSIKYKMILIGGFGLCAILFSVLLVRIQNFDGGFQRVLKKYDAHIQYFKSTDAYVPLDQYGISMKIFTFYFRPLPLEKAGLRYGIISFENAVLLLLSLVTAYYSLKFFKILYTQILFIFPAILLLLLALMYVFAYANFGIIMRAKMMVLPFLFVLILTVMSTAVSHQKLNRHKSNHI</sequence>
<feature type="transmembrane region" description="Helical" evidence="1">
    <location>
        <begin position="200"/>
        <end position="223"/>
    </location>
</feature>
<organism evidence="2 3">
    <name type="scientific">Chryseobacterium caseinilyticum</name>
    <dbReference type="NCBI Taxonomy" id="2771428"/>
    <lineage>
        <taxon>Bacteria</taxon>
        <taxon>Pseudomonadati</taxon>
        <taxon>Bacteroidota</taxon>
        <taxon>Flavobacteriia</taxon>
        <taxon>Flavobacteriales</taxon>
        <taxon>Weeksellaceae</taxon>
        <taxon>Chryseobacterium group</taxon>
        <taxon>Chryseobacterium</taxon>
    </lineage>
</organism>